<reference evidence="1 2" key="1">
    <citation type="journal article" date="2019" name="Int. J. Syst. Evol. Microbiol.">
        <title>The Global Catalogue of Microorganisms (GCM) 10K type strain sequencing project: providing services to taxonomists for standard genome sequencing and annotation.</title>
        <authorList>
            <consortium name="The Broad Institute Genomics Platform"/>
            <consortium name="The Broad Institute Genome Sequencing Center for Infectious Disease"/>
            <person name="Wu L."/>
            <person name="Ma J."/>
        </authorList>
    </citation>
    <scope>NUCLEOTIDE SEQUENCE [LARGE SCALE GENOMIC DNA]</scope>
    <source>
        <strain evidence="1 2">JCM 10673</strain>
    </source>
</reference>
<proteinExistence type="predicted"/>
<dbReference type="EMBL" id="BAAAHG010000010">
    <property type="protein sequence ID" value="GAA0909647.1"/>
    <property type="molecule type" value="Genomic_DNA"/>
</dbReference>
<name>A0ABN1NJZ2_9ACTN</name>
<dbReference type="Proteomes" id="UP001501005">
    <property type="component" value="Unassembled WGS sequence"/>
</dbReference>
<gene>
    <name evidence="1" type="ORF">GCM10009549_18260</name>
</gene>
<evidence type="ECO:0000313" key="2">
    <source>
        <dbReference type="Proteomes" id="UP001501005"/>
    </source>
</evidence>
<accession>A0ABN1NJZ2</accession>
<protein>
    <submittedName>
        <fullName evidence="1">Uncharacterized protein</fullName>
    </submittedName>
</protein>
<organism evidence="1 2">
    <name type="scientific">Streptomyces thermoalcalitolerans</name>
    <dbReference type="NCBI Taxonomy" id="65605"/>
    <lineage>
        <taxon>Bacteria</taxon>
        <taxon>Bacillati</taxon>
        <taxon>Actinomycetota</taxon>
        <taxon>Actinomycetes</taxon>
        <taxon>Kitasatosporales</taxon>
        <taxon>Streptomycetaceae</taxon>
        <taxon>Streptomyces</taxon>
    </lineage>
</organism>
<evidence type="ECO:0000313" key="1">
    <source>
        <dbReference type="EMBL" id="GAA0909647.1"/>
    </source>
</evidence>
<comment type="caution">
    <text evidence="1">The sequence shown here is derived from an EMBL/GenBank/DDBJ whole genome shotgun (WGS) entry which is preliminary data.</text>
</comment>
<sequence>MAIRVDVGTERLADVLGHASRVVTDVEAGAVLKPLPQAGVVGEQEERGRDARVGAAVPRLTRRGRVAAPVLRSEVTA</sequence>
<keyword evidence="2" id="KW-1185">Reference proteome</keyword>